<dbReference type="Pfam" id="PF07332">
    <property type="entry name" value="Phage_holin_3_6"/>
    <property type="match status" value="1"/>
</dbReference>
<keyword evidence="1" id="KW-0472">Membrane</keyword>
<proteinExistence type="predicted"/>
<dbReference type="EMBL" id="CAFBOZ010000035">
    <property type="protein sequence ID" value="CAB4996009.1"/>
    <property type="molecule type" value="Genomic_DNA"/>
</dbReference>
<sequence>MGASNGSEPSLGMLVAQATEDVQSLVRNQIELTKLELSQSVKKAAGSSVLLIGAGTLGFLGFIFLLVTAAYGLIQLGLAPWLAFLIVALFLFIVAAVLALVGKKRLSGLKGPERSVAALDETRTVIASHLHLTQGEPAVQGHTAR</sequence>
<keyword evidence="1" id="KW-1133">Transmembrane helix</keyword>
<evidence type="ECO:0000313" key="2">
    <source>
        <dbReference type="EMBL" id="CAB4935083.1"/>
    </source>
</evidence>
<reference evidence="3" key="1">
    <citation type="submission" date="2020-05" db="EMBL/GenBank/DDBJ databases">
        <authorList>
            <person name="Chiriac C."/>
            <person name="Salcher M."/>
            <person name="Ghai R."/>
            <person name="Kavagutti S V."/>
        </authorList>
    </citation>
    <scope>NUCLEOTIDE SEQUENCE</scope>
</reference>
<evidence type="ECO:0000313" key="3">
    <source>
        <dbReference type="EMBL" id="CAB4996009.1"/>
    </source>
</evidence>
<feature type="transmembrane region" description="Helical" evidence="1">
    <location>
        <begin position="49"/>
        <end position="74"/>
    </location>
</feature>
<keyword evidence="1" id="KW-0812">Transmembrane</keyword>
<evidence type="ECO:0000256" key="1">
    <source>
        <dbReference type="SAM" id="Phobius"/>
    </source>
</evidence>
<feature type="transmembrane region" description="Helical" evidence="1">
    <location>
        <begin position="80"/>
        <end position="101"/>
    </location>
</feature>
<dbReference type="InterPro" id="IPR009937">
    <property type="entry name" value="Phage_holin_3_6"/>
</dbReference>
<accession>A0A6J7NYR5</accession>
<organism evidence="3">
    <name type="scientific">freshwater metagenome</name>
    <dbReference type="NCBI Taxonomy" id="449393"/>
    <lineage>
        <taxon>unclassified sequences</taxon>
        <taxon>metagenomes</taxon>
        <taxon>ecological metagenomes</taxon>
    </lineage>
</organism>
<name>A0A6J7NYR5_9ZZZZ</name>
<dbReference type="EMBL" id="CAFBNF010000033">
    <property type="protein sequence ID" value="CAB4935083.1"/>
    <property type="molecule type" value="Genomic_DNA"/>
</dbReference>
<protein>
    <submittedName>
        <fullName evidence="3">Unannotated protein</fullName>
    </submittedName>
</protein>
<gene>
    <name evidence="2" type="ORF">UFOPK3773_00481</name>
    <name evidence="3" type="ORF">UFOPK3992_00363</name>
</gene>
<dbReference type="AlphaFoldDB" id="A0A6J7NYR5"/>